<dbReference type="PROSITE" id="PS51257">
    <property type="entry name" value="PROKAR_LIPOPROTEIN"/>
    <property type="match status" value="1"/>
</dbReference>
<name>A0A0M9ENG9_FUSLA</name>
<sequence>MQFKSTIFAIGLLVSACTATAIPEAQHKGPAPDLSKRACNENAYRQCTRSCPGSGGAALGCWAVTIQDETDQCDNLRPGGDNKISGAIDADSNSSYNDWDCTTEGAVAAWFETGAAAQLDKWVLENGSVNWLSELMRKVNRGAGTARVDGCPYRENDNCNPDFGKNCFDYFEESASDYSGVDMRKRAAWWIFQGVIKVKSKFSALYTLLLEEGVTKSLTVNDIVKDLGATPETGEDVGKWLSLAFGIASSLAGPASAPLSIGFGILGDALGAVEYDKVDVKDTVEATMEAWLKASFLKIEDQLKLAFGAVKSKDQYSNLDKIIRFPSIIGSTGFKGPVTEIGRFFAQAPWLLDYSATRDETIEHFKTTMNTKLAHEAIRAAGWKLTVSLHRTDNKKRCSHTAGDQWIEVDGKHYCAYLTGKSRGDKPSEKYYNEMMPKHGLGLRAPYYENILECGLKRGNISDADVGKLVGGKPSCWFQMDLAYTGVCDWKLKGDVVECIKSVKYDD</sequence>
<evidence type="ECO:0000313" key="2">
    <source>
        <dbReference type="EMBL" id="KPA36266.1"/>
    </source>
</evidence>
<keyword evidence="3" id="KW-1185">Reference proteome</keyword>
<accession>A0A0M9ENG9</accession>
<reference evidence="2 3" key="1">
    <citation type="submission" date="2015-04" db="EMBL/GenBank/DDBJ databases">
        <title>The draft genome sequence of Fusarium langsethiae, a T-2/HT-2 mycotoxin producer.</title>
        <authorList>
            <person name="Lysoe E."/>
            <person name="Divon H.H."/>
            <person name="Terzi V."/>
            <person name="Orru L."/>
            <person name="Lamontanara A."/>
            <person name="Kolseth A.-K."/>
            <person name="Frandsen R.J."/>
            <person name="Nielsen K."/>
            <person name="Thrane U."/>
        </authorList>
    </citation>
    <scope>NUCLEOTIDE SEQUENCE [LARGE SCALE GENOMIC DNA]</scope>
    <source>
        <strain evidence="2 3">Fl201059</strain>
    </source>
</reference>
<organism evidence="2 3">
    <name type="scientific">Fusarium langsethiae</name>
    <dbReference type="NCBI Taxonomy" id="179993"/>
    <lineage>
        <taxon>Eukaryota</taxon>
        <taxon>Fungi</taxon>
        <taxon>Dikarya</taxon>
        <taxon>Ascomycota</taxon>
        <taxon>Pezizomycotina</taxon>
        <taxon>Sordariomycetes</taxon>
        <taxon>Hypocreomycetidae</taxon>
        <taxon>Hypocreales</taxon>
        <taxon>Nectriaceae</taxon>
        <taxon>Fusarium</taxon>
    </lineage>
</organism>
<dbReference type="OrthoDB" id="5091922at2759"/>
<evidence type="ECO:0000256" key="1">
    <source>
        <dbReference type="SAM" id="SignalP"/>
    </source>
</evidence>
<dbReference type="EMBL" id="JXCE01000696">
    <property type="protein sequence ID" value="KPA36266.1"/>
    <property type="molecule type" value="Genomic_DNA"/>
</dbReference>
<feature type="signal peptide" evidence="1">
    <location>
        <begin position="1"/>
        <end position="19"/>
    </location>
</feature>
<proteinExistence type="predicted"/>
<keyword evidence="1" id="KW-0732">Signal</keyword>
<protein>
    <submittedName>
        <fullName evidence="2">Uncharacterized protein</fullName>
    </submittedName>
</protein>
<dbReference type="AlphaFoldDB" id="A0A0M9ENG9"/>
<feature type="chain" id="PRO_5005834898" evidence="1">
    <location>
        <begin position="20"/>
        <end position="507"/>
    </location>
</feature>
<evidence type="ECO:0000313" key="3">
    <source>
        <dbReference type="Proteomes" id="UP000037904"/>
    </source>
</evidence>
<dbReference type="Proteomes" id="UP000037904">
    <property type="component" value="Unassembled WGS sequence"/>
</dbReference>
<comment type="caution">
    <text evidence="2">The sequence shown here is derived from an EMBL/GenBank/DDBJ whole genome shotgun (WGS) entry which is preliminary data.</text>
</comment>
<gene>
    <name evidence="2" type="ORF">FLAG1_10983</name>
</gene>